<dbReference type="SUPFAM" id="SSF53756">
    <property type="entry name" value="UDP-Glycosyltransferase/glycogen phosphorylase"/>
    <property type="match status" value="1"/>
</dbReference>
<protein>
    <submittedName>
        <fullName evidence="2">Uncharacterized protein</fullName>
    </submittedName>
</protein>
<sequence>MEGFLRRRDLPGFCRVDEVSDPLFQIIKTETGQTPRAQAVILKNTFENLEGPVLSHIRTRMPNLFTIGPLHVLKSRISEEKTTTTSPMMTASGILSRDQFMEFWYGLVNSGQHFLLVMRPDSIAGKDGESRIPAETLEGTKERGYHGGVGYTGRGL</sequence>
<comment type="similarity">
    <text evidence="1">Belongs to the UDP-glycosyltransferase family.</text>
</comment>
<dbReference type="PANTHER" id="PTHR11926">
    <property type="entry name" value="GLUCOSYL/GLUCURONOSYL TRANSFERASES"/>
    <property type="match status" value="1"/>
</dbReference>
<evidence type="ECO:0000313" key="2">
    <source>
        <dbReference type="EMBL" id="KAE9445303.1"/>
    </source>
</evidence>
<dbReference type="GO" id="GO:0080044">
    <property type="term" value="F:quercetin 7-O-glucosyltransferase activity"/>
    <property type="evidence" value="ECO:0007669"/>
    <property type="project" value="TreeGrafter"/>
</dbReference>
<feature type="non-terminal residue" evidence="2">
    <location>
        <position position="1"/>
    </location>
</feature>
<name>A0A6A4K9E9_9ERIC</name>
<reference evidence="2" key="1">
    <citation type="journal article" date="2019" name="Genome Biol. Evol.">
        <title>The Rhododendron genome and chromosomal organization provide insight into shared whole-genome duplications across the heath family (Ericaceae).</title>
        <authorList>
            <person name="Soza V.L."/>
            <person name="Lindsley D."/>
            <person name="Waalkes A."/>
            <person name="Ramage E."/>
            <person name="Patwardhan R.P."/>
            <person name="Burton J.N."/>
            <person name="Adey A."/>
            <person name="Kumar A."/>
            <person name="Qiu R."/>
            <person name="Shendure J."/>
            <person name="Hall B."/>
        </authorList>
    </citation>
    <scope>NUCLEOTIDE SEQUENCE</scope>
    <source>
        <strain evidence="2">RSF 1966-606</strain>
    </source>
</reference>
<dbReference type="EMBL" id="QEFC01004274">
    <property type="protein sequence ID" value="KAE9445303.1"/>
    <property type="molecule type" value="Genomic_DNA"/>
</dbReference>
<accession>A0A6A4K9E9</accession>
<dbReference type="GO" id="GO:0080043">
    <property type="term" value="F:quercetin 3-O-glucosyltransferase activity"/>
    <property type="evidence" value="ECO:0007669"/>
    <property type="project" value="TreeGrafter"/>
</dbReference>
<dbReference type="Gene3D" id="3.40.50.2000">
    <property type="entry name" value="Glycogen Phosphorylase B"/>
    <property type="match status" value="2"/>
</dbReference>
<dbReference type="PANTHER" id="PTHR11926:SF1392">
    <property type="entry name" value="GLYCOSYLTRANSFERASE"/>
    <property type="match status" value="1"/>
</dbReference>
<dbReference type="OrthoDB" id="820303at2759"/>
<proteinExistence type="inferred from homology"/>
<evidence type="ECO:0000256" key="1">
    <source>
        <dbReference type="ARBA" id="ARBA00009995"/>
    </source>
</evidence>
<gene>
    <name evidence="2" type="ORF">C3L33_22799</name>
</gene>
<comment type="caution">
    <text evidence="2">The sequence shown here is derived from an EMBL/GenBank/DDBJ whole genome shotgun (WGS) entry which is preliminary data.</text>
</comment>
<dbReference type="AlphaFoldDB" id="A0A6A4K9E9"/>
<organism evidence="2">
    <name type="scientific">Rhododendron williamsianum</name>
    <dbReference type="NCBI Taxonomy" id="262921"/>
    <lineage>
        <taxon>Eukaryota</taxon>
        <taxon>Viridiplantae</taxon>
        <taxon>Streptophyta</taxon>
        <taxon>Embryophyta</taxon>
        <taxon>Tracheophyta</taxon>
        <taxon>Spermatophyta</taxon>
        <taxon>Magnoliopsida</taxon>
        <taxon>eudicotyledons</taxon>
        <taxon>Gunneridae</taxon>
        <taxon>Pentapetalae</taxon>
        <taxon>asterids</taxon>
        <taxon>Ericales</taxon>
        <taxon>Ericaceae</taxon>
        <taxon>Ericoideae</taxon>
        <taxon>Rhodoreae</taxon>
        <taxon>Rhododendron</taxon>
    </lineage>
</organism>